<dbReference type="PATRIC" id="fig|1134406.4.peg.3721"/>
<reference evidence="8 9" key="1">
    <citation type="submission" date="2015-07" db="EMBL/GenBank/DDBJ databases">
        <title>Genome sequence of Ornatilinea apprima DSM 23815.</title>
        <authorList>
            <person name="Hemp J."/>
            <person name="Ward L.M."/>
            <person name="Pace L.A."/>
            <person name="Fischer W.W."/>
        </authorList>
    </citation>
    <scope>NUCLEOTIDE SEQUENCE [LARGE SCALE GENOMIC DNA]</scope>
    <source>
        <strain evidence="8 9">P3M-1</strain>
    </source>
</reference>
<dbReference type="PANTHER" id="PTHR42989:SF1">
    <property type="entry name" value="FORMATE HYDROGENLYASE SUBUNIT 7-RELATED"/>
    <property type="match status" value="1"/>
</dbReference>
<dbReference type="Pfam" id="PF01058">
    <property type="entry name" value="Oxidored_q6"/>
    <property type="match status" value="1"/>
</dbReference>
<dbReference type="Gene3D" id="3.40.50.12280">
    <property type="match status" value="1"/>
</dbReference>
<dbReference type="PROSITE" id="PS01150">
    <property type="entry name" value="COMPLEX1_20K"/>
    <property type="match status" value="1"/>
</dbReference>
<keyword evidence="6" id="KW-0411">Iron-sulfur</keyword>
<proteinExistence type="inferred from homology"/>
<keyword evidence="5" id="KW-0408">Iron</keyword>
<dbReference type="GO" id="GO:0048038">
    <property type="term" value="F:quinone binding"/>
    <property type="evidence" value="ECO:0007669"/>
    <property type="project" value="InterPro"/>
</dbReference>
<comment type="cofactor">
    <cofactor evidence="1">
        <name>[4Fe-4S] cluster</name>
        <dbReference type="ChEBI" id="CHEBI:49883"/>
    </cofactor>
</comment>
<dbReference type="GO" id="GO:0046872">
    <property type="term" value="F:metal ion binding"/>
    <property type="evidence" value="ECO:0007669"/>
    <property type="project" value="UniProtKB-KW"/>
</dbReference>
<keyword evidence="4" id="KW-0479">Metal-binding</keyword>
<keyword evidence="3" id="KW-0004">4Fe-4S</keyword>
<evidence type="ECO:0000256" key="1">
    <source>
        <dbReference type="ARBA" id="ARBA00001966"/>
    </source>
</evidence>
<dbReference type="InterPro" id="IPR006137">
    <property type="entry name" value="NADH_UbQ_OxRdtase-like_20kDa"/>
</dbReference>
<dbReference type="NCBIfam" id="NF005012">
    <property type="entry name" value="PRK06411.1"/>
    <property type="match status" value="1"/>
</dbReference>
<evidence type="ECO:0000313" key="9">
    <source>
        <dbReference type="Proteomes" id="UP000050417"/>
    </source>
</evidence>
<comment type="similarity">
    <text evidence="2">Belongs to the complex I 20 kDa subunit family.</text>
</comment>
<organism evidence="8 9">
    <name type="scientific">Ornatilinea apprima</name>
    <dbReference type="NCBI Taxonomy" id="1134406"/>
    <lineage>
        <taxon>Bacteria</taxon>
        <taxon>Bacillati</taxon>
        <taxon>Chloroflexota</taxon>
        <taxon>Anaerolineae</taxon>
        <taxon>Anaerolineales</taxon>
        <taxon>Anaerolineaceae</taxon>
        <taxon>Ornatilinea</taxon>
    </lineage>
</organism>
<evidence type="ECO:0000259" key="7">
    <source>
        <dbReference type="Pfam" id="PF01058"/>
    </source>
</evidence>
<evidence type="ECO:0000313" key="8">
    <source>
        <dbReference type="EMBL" id="KPL72056.1"/>
    </source>
</evidence>
<dbReference type="GO" id="GO:0008137">
    <property type="term" value="F:NADH dehydrogenase (ubiquinone) activity"/>
    <property type="evidence" value="ECO:0007669"/>
    <property type="project" value="InterPro"/>
</dbReference>
<dbReference type="SUPFAM" id="SSF56770">
    <property type="entry name" value="HydA/Nqo6-like"/>
    <property type="match status" value="1"/>
</dbReference>
<evidence type="ECO:0000256" key="4">
    <source>
        <dbReference type="ARBA" id="ARBA00022723"/>
    </source>
</evidence>
<comment type="caution">
    <text evidence="8">The sequence shown here is derived from an EMBL/GenBank/DDBJ whole genome shotgun (WGS) entry which is preliminary data.</text>
</comment>
<evidence type="ECO:0000256" key="5">
    <source>
        <dbReference type="ARBA" id="ARBA00023004"/>
    </source>
</evidence>
<evidence type="ECO:0000256" key="6">
    <source>
        <dbReference type="ARBA" id="ARBA00023014"/>
    </source>
</evidence>
<evidence type="ECO:0000256" key="3">
    <source>
        <dbReference type="ARBA" id="ARBA00022485"/>
    </source>
</evidence>
<name>A0A0P6XKK1_9CHLR</name>
<dbReference type="GO" id="GO:0051539">
    <property type="term" value="F:4 iron, 4 sulfur cluster binding"/>
    <property type="evidence" value="ECO:0007669"/>
    <property type="project" value="UniProtKB-KW"/>
</dbReference>
<accession>A0A0P6XKK1</accession>
<sequence length="157" mass="17065">MIGLFQHLIKISRRRSPWIYRINAGSCNGCDIEVAPCFSPRYDGEQIGALLQGSPKHADILLISGPVTLRTRDMVKEIYEQVPAPKAVIALGSCPASGNVFSGSPTIIGNLESLIPVDLYVPGCPPRPQAILEAIQKAAHLLENGETHSQQEEDQHD</sequence>
<feature type="domain" description="NADH:ubiquinone oxidoreductase-like 20kDa subunit" evidence="7">
    <location>
        <begin position="27"/>
        <end position="137"/>
    </location>
</feature>
<dbReference type="InterPro" id="IPR006138">
    <property type="entry name" value="NADH_UQ_OxRdtase_20Kd_su"/>
</dbReference>
<dbReference type="STRING" id="1134406.ADN00_16395"/>
<dbReference type="PANTHER" id="PTHR42989">
    <property type="entry name" value="HYDROGENASE-4 COMPONENT I"/>
    <property type="match status" value="1"/>
</dbReference>
<dbReference type="RefSeq" id="WP_201781217.1">
    <property type="nucleotide sequence ID" value="NZ_LGCL01000040.1"/>
</dbReference>
<gene>
    <name evidence="8" type="ORF">ADN00_16395</name>
</gene>
<dbReference type="InterPro" id="IPR052375">
    <property type="entry name" value="Complex_I_20kDa-like"/>
</dbReference>
<dbReference type="AlphaFoldDB" id="A0A0P6XKK1"/>
<protein>
    <submittedName>
        <fullName evidence="8">NADH-quinone oxidoreductase subunit B</fullName>
    </submittedName>
</protein>
<keyword evidence="9" id="KW-1185">Reference proteome</keyword>
<dbReference type="EMBL" id="LGCL01000040">
    <property type="protein sequence ID" value="KPL72056.1"/>
    <property type="molecule type" value="Genomic_DNA"/>
</dbReference>
<evidence type="ECO:0000256" key="2">
    <source>
        <dbReference type="ARBA" id="ARBA00009173"/>
    </source>
</evidence>
<dbReference type="Proteomes" id="UP000050417">
    <property type="component" value="Unassembled WGS sequence"/>
</dbReference>